<comment type="caution">
    <text evidence="4">The sequence shown here is derived from an EMBL/GenBank/DDBJ whole genome shotgun (WGS) entry which is preliminary data.</text>
</comment>
<evidence type="ECO:0000259" key="3">
    <source>
        <dbReference type="Pfam" id="PF06276"/>
    </source>
</evidence>
<dbReference type="PANTHER" id="PTHR34384:SF6">
    <property type="entry name" value="STAPHYLOFERRIN B SYNTHASE"/>
    <property type="match status" value="1"/>
</dbReference>
<keyword evidence="5" id="KW-1185">Reference proteome</keyword>
<feature type="domain" description="Aerobactin siderophore biosynthesis IucA/IucC N-terminal" evidence="2">
    <location>
        <begin position="151"/>
        <end position="393"/>
    </location>
</feature>
<comment type="pathway">
    <text evidence="1">Siderophore biosynthesis.</text>
</comment>
<gene>
    <name evidence="4" type="ORF">SAMN04488518_12228</name>
</gene>
<proteinExistence type="predicted"/>
<organism evidence="4 5">
    <name type="scientific">Pseudovibrio ascidiaceicola</name>
    <dbReference type="NCBI Taxonomy" id="285279"/>
    <lineage>
        <taxon>Bacteria</taxon>
        <taxon>Pseudomonadati</taxon>
        <taxon>Pseudomonadota</taxon>
        <taxon>Alphaproteobacteria</taxon>
        <taxon>Hyphomicrobiales</taxon>
        <taxon>Stappiaceae</taxon>
        <taxon>Pseudovibrio</taxon>
    </lineage>
</organism>
<dbReference type="PANTHER" id="PTHR34384">
    <property type="entry name" value="L-2,3-DIAMINOPROPANOATE--CITRATE LIGASE"/>
    <property type="match status" value="1"/>
</dbReference>
<protein>
    <submittedName>
        <fullName evidence="4">Aerobactin synthase</fullName>
    </submittedName>
</protein>
<dbReference type="Gene3D" id="6.10.250.3370">
    <property type="match status" value="1"/>
</dbReference>
<dbReference type="InterPro" id="IPR007310">
    <property type="entry name" value="Aerobactin_biosyn_IucA/IucC_N"/>
</dbReference>
<accession>A0A1I4FU56</accession>
<dbReference type="Gene3D" id="1.10.510.40">
    <property type="match status" value="1"/>
</dbReference>
<dbReference type="Proteomes" id="UP000199598">
    <property type="component" value="Unassembled WGS sequence"/>
</dbReference>
<dbReference type="Gene3D" id="3.30.310.280">
    <property type="match status" value="1"/>
</dbReference>
<dbReference type="EMBL" id="FOSK01000022">
    <property type="protein sequence ID" value="SFL21073.1"/>
    <property type="molecule type" value="Genomic_DNA"/>
</dbReference>
<dbReference type="RefSeq" id="WP_093524152.1">
    <property type="nucleotide sequence ID" value="NZ_FOSK01000022.1"/>
</dbReference>
<name>A0A1I4FU56_9HYPH</name>
<feature type="domain" description="Aerobactin siderophore biosynthesis IucA/IucC-like C-terminal" evidence="3">
    <location>
        <begin position="415"/>
        <end position="570"/>
    </location>
</feature>
<sequence>MILDKQYCSTMVADATSPSFLWPKVCRAALAKLLSELTYEEVLDPTFTGGESFELRLASGVLYTFQAQTMIWGNLWVDTASITRAPASTLPLSPLQFSVDAQAELGMKPETLATFLREMSNTLRQDLFLAQSCEGYDADTLLQMQPYELHALLEGHPKAVANKGRLGWGAEDVARFAPESRQPIELLWLAARREHCEISDSDIHAEKSFLKDTLGATEMTHLMDTLKNKGGTLESYCLVPVHPWQWDHVLQQTYINDLQTADLIMLGSFGGRYVSGPSLRTLTSLDRPESPDVKVALTILNTSAWRGIPGKYIAHGSDLSEWLDGIVQADDHLKNKVSILKELRGVWYRHPFYQQLRDIPYQHDETLGVIWREPADYKVGPNRRAYLYAVLLHKDGSGVPLAAHLAQKADLNLTDWLQKLFEVTVVPLYHMLCVYGLGFIAHGQNITVVLEDSVPVGMAIKDLQGDVDLVNEIYPEQCDLTDELRALLPAKPPAYIVHDIQTAHFVTVLRFLSSSLAQAGQMTETCFYQILADTLKSYTAANPEYSARFKTFELFAPTIPRVCINKVRFEIGYGDSAERPLPALGMDLINPLLC</sequence>
<reference evidence="4 5" key="1">
    <citation type="submission" date="2016-10" db="EMBL/GenBank/DDBJ databases">
        <authorList>
            <person name="Varghese N."/>
            <person name="Submissions S."/>
        </authorList>
    </citation>
    <scope>NUCLEOTIDE SEQUENCE [LARGE SCALE GENOMIC DNA]</scope>
    <source>
        <strain evidence="4 5">DSM 16392</strain>
    </source>
</reference>
<evidence type="ECO:0000313" key="4">
    <source>
        <dbReference type="EMBL" id="SFL21073.1"/>
    </source>
</evidence>
<dbReference type="InterPro" id="IPR022770">
    <property type="entry name" value="IucA/IucC-like_C"/>
</dbReference>
<evidence type="ECO:0000313" key="5">
    <source>
        <dbReference type="Proteomes" id="UP000199598"/>
    </source>
</evidence>
<dbReference type="Pfam" id="PF04183">
    <property type="entry name" value="IucA_IucC"/>
    <property type="match status" value="1"/>
</dbReference>
<evidence type="ECO:0000259" key="2">
    <source>
        <dbReference type="Pfam" id="PF04183"/>
    </source>
</evidence>
<dbReference type="InterPro" id="IPR037455">
    <property type="entry name" value="LucA/IucC-like"/>
</dbReference>
<dbReference type="Pfam" id="PF06276">
    <property type="entry name" value="FhuF"/>
    <property type="match status" value="1"/>
</dbReference>
<evidence type="ECO:0000256" key="1">
    <source>
        <dbReference type="ARBA" id="ARBA00004924"/>
    </source>
</evidence>